<proteinExistence type="predicted"/>
<organism evidence="4 5">
    <name type="scientific">Kingdonia uniflora</name>
    <dbReference type="NCBI Taxonomy" id="39325"/>
    <lineage>
        <taxon>Eukaryota</taxon>
        <taxon>Viridiplantae</taxon>
        <taxon>Streptophyta</taxon>
        <taxon>Embryophyta</taxon>
        <taxon>Tracheophyta</taxon>
        <taxon>Spermatophyta</taxon>
        <taxon>Magnoliopsida</taxon>
        <taxon>Ranunculales</taxon>
        <taxon>Circaeasteraceae</taxon>
        <taxon>Kingdonia</taxon>
    </lineage>
</organism>
<evidence type="ECO:0000313" key="5">
    <source>
        <dbReference type="Proteomes" id="UP000541444"/>
    </source>
</evidence>
<name>A0A7J7LG27_9MAGN</name>
<feature type="coiled-coil region" evidence="1">
    <location>
        <begin position="140"/>
        <end position="167"/>
    </location>
</feature>
<dbReference type="Proteomes" id="UP000541444">
    <property type="component" value="Unassembled WGS sequence"/>
</dbReference>
<protein>
    <submittedName>
        <fullName evidence="4">Uncharacterized protein</fullName>
    </submittedName>
</protein>
<evidence type="ECO:0000256" key="3">
    <source>
        <dbReference type="SAM" id="Phobius"/>
    </source>
</evidence>
<feature type="transmembrane region" description="Helical" evidence="3">
    <location>
        <begin position="20"/>
        <end position="46"/>
    </location>
</feature>
<feature type="region of interest" description="Disordered" evidence="2">
    <location>
        <begin position="172"/>
        <end position="197"/>
    </location>
</feature>
<gene>
    <name evidence="4" type="ORF">GIB67_023755</name>
</gene>
<feature type="compositionally biased region" description="Low complexity" evidence="2">
    <location>
        <begin position="180"/>
        <end position="191"/>
    </location>
</feature>
<dbReference type="AlphaFoldDB" id="A0A7J7LG27"/>
<dbReference type="EMBL" id="JACGCM010002301">
    <property type="protein sequence ID" value="KAF6141583.1"/>
    <property type="molecule type" value="Genomic_DNA"/>
</dbReference>
<evidence type="ECO:0000256" key="2">
    <source>
        <dbReference type="SAM" id="MobiDB-lite"/>
    </source>
</evidence>
<comment type="caution">
    <text evidence="4">The sequence shown here is derived from an EMBL/GenBank/DDBJ whole genome shotgun (WGS) entry which is preliminary data.</text>
</comment>
<keyword evidence="3" id="KW-0472">Membrane</keyword>
<evidence type="ECO:0000313" key="4">
    <source>
        <dbReference type="EMBL" id="KAF6141583.1"/>
    </source>
</evidence>
<reference evidence="4 5" key="1">
    <citation type="journal article" date="2020" name="IScience">
        <title>Genome Sequencing of the Endangered Kingdonia uniflora (Circaeasteraceae, Ranunculales) Reveals Potential Mechanisms of Evolutionary Specialization.</title>
        <authorList>
            <person name="Sun Y."/>
            <person name="Deng T."/>
            <person name="Zhang A."/>
            <person name="Moore M.J."/>
            <person name="Landis J.B."/>
            <person name="Lin N."/>
            <person name="Zhang H."/>
            <person name="Zhang X."/>
            <person name="Huang J."/>
            <person name="Zhang X."/>
            <person name="Sun H."/>
            <person name="Wang H."/>
        </authorList>
    </citation>
    <scope>NUCLEOTIDE SEQUENCE [LARGE SCALE GENOMIC DNA]</scope>
    <source>
        <strain evidence="4">TB1705</strain>
        <tissue evidence="4">Leaf</tissue>
    </source>
</reference>
<evidence type="ECO:0000256" key="1">
    <source>
        <dbReference type="SAM" id="Coils"/>
    </source>
</evidence>
<keyword evidence="3" id="KW-1133">Transmembrane helix</keyword>
<keyword evidence="3" id="KW-0812">Transmembrane</keyword>
<keyword evidence="5" id="KW-1185">Reference proteome</keyword>
<accession>A0A7J7LG27</accession>
<sequence>MCLKLGTTTFSSAVRPQLKFMLLLIISNLGLSVGKLITSVVLKVAAALFRSDGENEITDVPSYMEILLSGLNSSSAGLAFFTATILAKEGLMIEARSQCEIELWASSNALGLTLGKDKKGHMMAMGIDITPSFVANTIHIVEENEDLKAINNELKTMLLNMQNYLDDHIKKTSGTPQIQSSSSYNVPSNSSQATQRKQSYLNRECKFNSCPDGIVAYGIVVDVSPDVYCHNT</sequence>
<keyword evidence="1" id="KW-0175">Coiled coil</keyword>